<reference evidence="1" key="1">
    <citation type="submission" date="2021-05" db="EMBL/GenBank/DDBJ databases">
        <title>Whole genome sequence of Curtobacterium flaccumfaciens pv. flaccumfaciens strain CFBP 3417.</title>
        <authorList>
            <person name="Osdaghi E."/>
            <person name="Taghouti G."/>
            <person name="Portier P."/>
            <person name="Fazliarab A."/>
            <person name="Taghavi S.M."/>
            <person name="Briand M."/>
            <person name="Le-Saux M."/>
            <person name="Jacques M.-A."/>
        </authorList>
    </citation>
    <scope>NUCLEOTIDE SEQUENCE</scope>
    <source>
        <strain evidence="1">CFBP 3417</strain>
    </source>
</reference>
<gene>
    <name evidence="1" type="ORF">KK103_08625</name>
</gene>
<sequence length="118" mass="13255">MGWLRRHVLHGGRYDERDRRDQLRRYVVRGDRLVAFLTGHGDPSAARVRARVDHARELLEHGWSRDDLLTVAAPVWAPWPSSKGRDAGAPAPEYADRADGLIADLNAVARELRAVAEV</sequence>
<proteinExistence type="predicted"/>
<evidence type="ECO:0000313" key="2">
    <source>
        <dbReference type="Proteomes" id="UP000709437"/>
    </source>
</evidence>
<comment type="caution">
    <text evidence="1">The sequence shown here is derived from an EMBL/GenBank/DDBJ whole genome shotgun (WGS) entry which is preliminary data.</text>
</comment>
<dbReference type="AlphaFoldDB" id="A0A9Q2ZPY7"/>
<protein>
    <submittedName>
        <fullName evidence="1">Uncharacterized protein</fullName>
    </submittedName>
</protein>
<evidence type="ECO:0000313" key="1">
    <source>
        <dbReference type="EMBL" id="MBT1541822.1"/>
    </source>
</evidence>
<dbReference type="RefSeq" id="WP_214532096.1">
    <property type="nucleotide sequence ID" value="NZ_JAHEWX010000009.1"/>
</dbReference>
<name>A0A9Q2ZPY7_9MICO</name>
<dbReference type="EMBL" id="JAHEWX010000009">
    <property type="protein sequence ID" value="MBT1541822.1"/>
    <property type="molecule type" value="Genomic_DNA"/>
</dbReference>
<organism evidence="1 2">
    <name type="scientific">Curtobacterium flaccumfaciens pv. flaccumfaciens</name>
    <dbReference type="NCBI Taxonomy" id="138532"/>
    <lineage>
        <taxon>Bacteria</taxon>
        <taxon>Bacillati</taxon>
        <taxon>Actinomycetota</taxon>
        <taxon>Actinomycetes</taxon>
        <taxon>Micrococcales</taxon>
        <taxon>Microbacteriaceae</taxon>
        <taxon>Curtobacterium</taxon>
    </lineage>
</organism>
<accession>A0A9Q2ZPY7</accession>
<dbReference type="Proteomes" id="UP000709437">
    <property type="component" value="Unassembled WGS sequence"/>
</dbReference>